<feature type="repeat" description="ANK" evidence="3">
    <location>
        <begin position="372"/>
        <end position="401"/>
    </location>
</feature>
<gene>
    <name evidence="4" type="ORF">SLS56_007252</name>
</gene>
<dbReference type="InterPro" id="IPR050663">
    <property type="entry name" value="Ankyrin-SOCS_Box"/>
</dbReference>
<dbReference type="PANTHER" id="PTHR24193:SF121">
    <property type="entry name" value="ADA2A-CONTAINING COMPLEX COMPONENT 3, ISOFORM D"/>
    <property type="match status" value="1"/>
</dbReference>
<dbReference type="InterPro" id="IPR036770">
    <property type="entry name" value="Ankyrin_rpt-contain_sf"/>
</dbReference>
<evidence type="ECO:0008006" key="6">
    <source>
        <dbReference type="Google" id="ProtNLM"/>
    </source>
</evidence>
<feature type="repeat" description="ANK" evidence="3">
    <location>
        <begin position="302"/>
        <end position="334"/>
    </location>
</feature>
<feature type="repeat" description="ANK" evidence="3">
    <location>
        <begin position="339"/>
        <end position="363"/>
    </location>
</feature>
<dbReference type="Gene3D" id="1.25.40.20">
    <property type="entry name" value="Ankyrin repeat-containing domain"/>
    <property type="match status" value="1"/>
</dbReference>
<evidence type="ECO:0000313" key="5">
    <source>
        <dbReference type="Proteomes" id="UP001521116"/>
    </source>
</evidence>
<keyword evidence="5" id="KW-1185">Reference proteome</keyword>
<comment type="caution">
    <text evidence="4">The sequence shown here is derived from an EMBL/GenBank/DDBJ whole genome shotgun (WGS) entry which is preliminary data.</text>
</comment>
<sequence>MDGLGSCASVDRIKAALEDLPVGLDETYTRSLQGLRFHKDQAVRILQILLVSSRPLTVEEIYEVTSVNLKARPGYSIDKDMRMRDLEPLSCLMSSLIKRTSTRFPRISFRGPKGKGYALQIAHAPVRDYLLSENCEPSFQASFTKFTASAATVEVCLAYFRSSVANGCLNSFTEYSHESWVNLCRTEGVEEAVYDSILKFLLFNGFKLFASLNWQSEADLRYRSACSGSPLYTASRMGLAKTVRRLLEGGVKANEMAGIDGRSEAIASPNSYYQEKLIEYQILEQKEPRNGQSTTLIAQGGEFGTPLQAACHLRHIKIPQLLIENGADVNAHGGRYGCPLQYAAYESSENTVNLLLDNGADVNPQPCGYFGTPLQAACLKENEKIIQMLLDRGADVNSQPCENYGTPTPLHEACLNGSEKIIQMLLDLGADVNPQPRGAYRTPLQVAYSAPSASKEKIIQMLLDRGAR</sequence>
<evidence type="ECO:0000313" key="4">
    <source>
        <dbReference type="EMBL" id="KAL1625593.1"/>
    </source>
</evidence>
<evidence type="ECO:0000256" key="1">
    <source>
        <dbReference type="ARBA" id="ARBA00022737"/>
    </source>
</evidence>
<keyword evidence="1" id="KW-0677">Repeat</keyword>
<keyword evidence="2 3" id="KW-0040">ANK repeat</keyword>
<dbReference type="EMBL" id="JAJVDC020000092">
    <property type="protein sequence ID" value="KAL1625593.1"/>
    <property type="molecule type" value="Genomic_DNA"/>
</dbReference>
<dbReference type="PROSITE" id="PS50297">
    <property type="entry name" value="ANK_REP_REGION"/>
    <property type="match status" value="4"/>
</dbReference>
<dbReference type="InterPro" id="IPR002110">
    <property type="entry name" value="Ankyrin_rpt"/>
</dbReference>
<protein>
    <recommendedName>
        <fullName evidence="6">Ankyrin</fullName>
    </recommendedName>
</protein>
<evidence type="ECO:0000256" key="3">
    <source>
        <dbReference type="PROSITE-ProRule" id="PRU00023"/>
    </source>
</evidence>
<dbReference type="SMART" id="SM00248">
    <property type="entry name" value="ANK"/>
    <property type="match status" value="6"/>
</dbReference>
<organism evidence="4 5">
    <name type="scientific">Neofusicoccum ribis</name>
    <dbReference type="NCBI Taxonomy" id="45134"/>
    <lineage>
        <taxon>Eukaryota</taxon>
        <taxon>Fungi</taxon>
        <taxon>Dikarya</taxon>
        <taxon>Ascomycota</taxon>
        <taxon>Pezizomycotina</taxon>
        <taxon>Dothideomycetes</taxon>
        <taxon>Dothideomycetes incertae sedis</taxon>
        <taxon>Botryosphaeriales</taxon>
        <taxon>Botryosphaeriaceae</taxon>
        <taxon>Neofusicoccum</taxon>
    </lineage>
</organism>
<dbReference type="PROSITE" id="PS50088">
    <property type="entry name" value="ANK_REPEAT"/>
    <property type="match status" value="4"/>
</dbReference>
<dbReference type="Proteomes" id="UP001521116">
    <property type="component" value="Unassembled WGS sequence"/>
</dbReference>
<dbReference type="SUPFAM" id="SSF48403">
    <property type="entry name" value="Ankyrin repeat"/>
    <property type="match status" value="1"/>
</dbReference>
<evidence type="ECO:0000256" key="2">
    <source>
        <dbReference type="ARBA" id="ARBA00023043"/>
    </source>
</evidence>
<name>A0ABR3SNJ3_9PEZI</name>
<dbReference type="PANTHER" id="PTHR24193">
    <property type="entry name" value="ANKYRIN REPEAT PROTEIN"/>
    <property type="match status" value="1"/>
</dbReference>
<feature type="repeat" description="ANK" evidence="3">
    <location>
        <begin position="405"/>
        <end position="437"/>
    </location>
</feature>
<reference evidence="4 5" key="1">
    <citation type="submission" date="2024-02" db="EMBL/GenBank/DDBJ databases">
        <title>De novo assembly and annotation of 12 fungi associated with fruit tree decline syndrome in Ontario, Canada.</title>
        <authorList>
            <person name="Sulman M."/>
            <person name="Ellouze W."/>
            <person name="Ilyukhin E."/>
        </authorList>
    </citation>
    <scope>NUCLEOTIDE SEQUENCE [LARGE SCALE GENOMIC DNA]</scope>
    <source>
        <strain evidence="4 5">M1-105</strain>
    </source>
</reference>
<proteinExistence type="predicted"/>
<dbReference type="Pfam" id="PF12796">
    <property type="entry name" value="Ank_2"/>
    <property type="match status" value="2"/>
</dbReference>
<accession>A0ABR3SNJ3</accession>